<reference evidence="2" key="1">
    <citation type="submission" date="2020-01" db="EMBL/GenBank/DDBJ databases">
        <authorList>
            <consortium name="DOE Joint Genome Institute"/>
            <person name="Haridas S."/>
            <person name="Albert R."/>
            <person name="Binder M."/>
            <person name="Bloem J."/>
            <person name="Labutti K."/>
            <person name="Salamov A."/>
            <person name="Andreopoulos B."/>
            <person name="Baker S.E."/>
            <person name="Barry K."/>
            <person name="Bills G."/>
            <person name="Bluhm B.H."/>
            <person name="Cannon C."/>
            <person name="Castanera R."/>
            <person name="Culley D.E."/>
            <person name="Daum C."/>
            <person name="Ezra D."/>
            <person name="Gonzalez J.B."/>
            <person name="Henrissat B."/>
            <person name="Kuo A."/>
            <person name="Liang C."/>
            <person name="Lipzen A."/>
            <person name="Lutzoni F."/>
            <person name="Magnuson J."/>
            <person name="Mondo S."/>
            <person name="Nolan M."/>
            <person name="Ohm R."/>
            <person name="Pangilinan J."/>
            <person name="Park H.-J."/>
            <person name="Ramirez L."/>
            <person name="Alfaro M."/>
            <person name="Sun H."/>
            <person name="Tritt A."/>
            <person name="Yoshinaga Y."/>
            <person name="Zwiers L.-H."/>
            <person name="Turgeon B.G."/>
            <person name="Goodwin S.B."/>
            <person name="Spatafora J.W."/>
            <person name="Crous P.W."/>
            <person name="Grigoriev I.V."/>
        </authorList>
    </citation>
    <scope>NUCLEOTIDE SEQUENCE</scope>
    <source>
        <strain evidence="2">CBS 394.84</strain>
    </source>
</reference>
<organism evidence="2 3">
    <name type="scientific">Cucurbitaria berberidis CBS 394.84</name>
    <dbReference type="NCBI Taxonomy" id="1168544"/>
    <lineage>
        <taxon>Eukaryota</taxon>
        <taxon>Fungi</taxon>
        <taxon>Dikarya</taxon>
        <taxon>Ascomycota</taxon>
        <taxon>Pezizomycotina</taxon>
        <taxon>Dothideomycetes</taxon>
        <taxon>Pleosporomycetidae</taxon>
        <taxon>Pleosporales</taxon>
        <taxon>Pleosporineae</taxon>
        <taxon>Cucurbitariaceae</taxon>
        <taxon>Cucurbitaria</taxon>
    </lineage>
</organism>
<gene>
    <name evidence="2" type="ORF">K460DRAFT_395213</name>
</gene>
<feature type="region of interest" description="Disordered" evidence="1">
    <location>
        <begin position="253"/>
        <end position="274"/>
    </location>
</feature>
<evidence type="ECO:0000313" key="2">
    <source>
        <dbReference type="EMBL" id="KAF1845589.1"/>
    </source>
</evidence>
<comment type="caution">
    <text evidence="2">The sequence shown here is derived from an EMBL/GenBank/DDBJ whole genome shotgun (WGS) entry which is preliminary data.</text>
</comment>
<dbReference type="RefSeq" id="XP_040788152.1">
    <property type="nucleotide sequence ID" value="XM_040936036.1"/>
</dbReference>
<keyword evidence="3" id="KW-1185">Reference proteome</keyword>
<evidence type="ECO:0000256" key="1">
    <source>
        <dbReference type="SAM" id="MobiDB-lite"/>
    </source>
</evidence>
<evidence type="ECO:0000313" key="3">
    <source>
        <dbReference type="Proteomes" id="UP000800039"/>
    </source>
</evidence>
<accession>A0A9P4GI07</accession>
<proteinExistence type="predicted"/>
<dbReference type="EMBL" id="ML976616">
    <property type="protein sequence ID" value="KAF1845589.1"/>
    <property type="molecule type" value="Genomic_DNA"/>
</dbReference>
<dbReference type="Proteomes" id="UP000800039">
    <property type="component" value="Unassembled WGS sequence"/>
</dbReference>
<name>A0A9P4GI07_9PLEO</name>
<dbReference type="AlphaFoldDB" id="A0A9P4GI07"/>
<sequence length="274" mass="30001">MTVAIFYPMCARGRYLCDRIVVHRGPEARALQESNQQTVDNSATTTLQCAQQQQNERDVDERVLLYNTNLLVDLDCVAHLKEQLWKNRLVLRAGLEGLVLTTRGALKAPSADTPTPRRLEVRSPEVVAAGLMHVLSMTTPTAACSHTLITYIELVSSGRRPPKHPRFAQIAAHHVFSKPGEQHDPPAQQYNGTLTTLGSGKCWGINKKGNQSHAPPGLGIASHALQNSQNTETAFSQGSGACIQSSELADEARRSNVRYSQSGDDHTPQSEYLV</sequence>
<dbReference type="GeneID" id="63853287"/>
<protein>
    <submittedName>
        <fullName evidence="2">Uncharacterized protein</fullName>
    </submittedName>
</protein>